<evidence type="ECO:0000256" key="2">
    <source>
        <dbReference type="ARBA" id="ARBA00012438"/>
    </source>
</evidence>
<dbReference type="SMART" id="SM00388">
    <property type="entry name" value="HisKA"/>
    <property type="match status" value="1"/>
</dbReference>
<comment type="caution">
    <text evidence="6">The sequence shown here is derived from an EMBL/GenBank/DDBJ whole genome shotgun (WGS) entry which is preliminary data.</text>
</comment>
<evidence type="ECO:0000313" key="7">
    <source>
        <dbReference type="Proteomes" id="UP000189670"/>
    </source>
</evidence>
<dbReference type="PANTHER" id="PTHR43547">
    <property type="entry name" value="TWO-COMPONENT HISTIDINE KINASE"/>
    <property type="match status" value="1"/>
</dbReference>
<dbReference type="EC" id="2.7.13.3" evidence="2"/>
<sequence>MANINPKKSTVLVVDDTPTNLSVLLDYLNRSGFKTLIAQDGEGALEQADFANPDIILLDIMMPGIDGFETCKRLKANDTTKDIPVIFMTALSDTVDKVKGFQYGAVDYITKPFQQEEVLMRITTHLTIQHQKKALNDLNQKLMASNATKDKFFSIIAHDMRSAFTPMVGYSDLLMRAASDQKSEKLSKYAKNMQIMIDNAHKLFKNLLDWARIQRGAMAYKPNHFDLYSIGMSNIAFLMSSAKEKTLR</sequence>
<dbReference type="PROSITE" id="PS50110">
    <property type="entry name" value="RESPONSE_REGULATORY"/>
    <property type="match status" value="1"/>
</dbReference>
<feature type="modified residue" description="4-aspartylphosphate" evidence="4">
    <location>
        <position position="59"/>
    </location>
</feature>
<dbReference type="AlphaFoldDB" id="A0A1V1PEQ3"/>
<dbReference type="PANTHER" id="PTHR43547:SF2">
    <property type="entry name" value="HYBRID SIGNAL TRANSDUCTION HISTIDINE KINASE C"/>
    <property type="match status" value="1"/>
</dbReference>
<organism evidence="6 7">
    <name type="scientific">Candidatus Magnetoglobus multicellularis str. Araruama</name>
    <dbReference type="NCBI Taxonomy" id="890399"/>
    <lineage>
        <taxon>Bacteria</taxon>
        <taxon>Pseudomonadati</taxon>
        <taxon>Thermodesulfobacteriota</taxon>
        <taxon>Desulfobacteria</taxon>
        <taxon>Desulfobacterales</taxon>
        <taxon>Desulfobacteraceae</taxon>
        <taxon>Candidatus Magnetoglobus</taxon>
    </lineage>
</organism>
<evidence type="ECO:0000313" key="6">
    <source>
        <dbReference type="EMBL" id="ETR73361.1"/>
    </source>
</evidence>
<dbReference type="CDD" id="cd19920">
    <property type="entry name" value="REC_PA4781-like"/>
    <property type="match status" value="1"/>
</dbReference>
<proteinExistence type="predicted"/>
<keyword evidence="3 4" id="KW-0597">Phosphoprotein</keyword>
<keyword evidence="6" id="KW-0418">Kinase</keyword>
<dbReference type="InterPro" id="IPR036097">
    <property type="entry name" value="HisK_dim/P_sf"/>
</dbReference>
<evidence type="ECO:0000259" key="5">
    <source>
        <dbReference type="PROSITE" id="PS50110"/>
    </source>
</evidence>
<accession>A0A1V1PEQ3</accession>
<name>A0A1V1PEQ3_9BACT</name>
<dbReference type="SUPFAM" id="SSF47384">
    <property type="entry name" value="Homodimeric domain of signal transducing histidine kinase"/>
    <property type="match status" value="1"/>
</dbReference>
<dbReference type="InterPro" id="IPR003661">
    <property type="entry name" value="HisK_dim/P_dom"/>
</dbReference>
<dbReference type="Proteomes" id="UP000189670">
    <property type="component" value="Unassembled WGS sequence"/>
</dbReference>
<dbReference type="Pfam" id="PF00072">
    <property type="entry name" value="Response_reg"/>
    <property type="match status" value="1"/>
</dbReference>
<dbReference type="Gene3D" id="3.40.50.2300">
    <property type="match status" value="1"/>
</dbReference>
<dbReference type="InterPro" id="IPR011006">
    <property type="entry name" value="CheY-like_superfamily"/>
</dbReference>
<keyword evidence="6" id="KW-0808">Transferase</keyword>
<dbReference type="Pfam" id="PF00512">
    <property type="entry name" value="HisKA"/>
    <property type="match status" value="1"/>
</dbReference>
<dbReference type="InterPro" id="IPR001789">
    <property type="entry name" value="Sig_transdc_resp-reg_receiver"/>
</dbReference>
<feature type="domain" description="Response regulatory" evidence="5">
    <location>
        <begin position="10"/>
        <end position="126"/>
    </location>
</feature>
<evidence type="ECO:0000256" key="1">
    <source>
        <dbReference type="ARBA" id="ARBA00000085"/>
    </source>
</evidence>
<evidence type="ECO:0000256" key="4">
    <source>
        <dbReference type="PROSITE-ProRule" id="PRU00169"/>
    </source>
</evidence>
<dbReference type="EMBL" id="ATBP01000068">
    <property type="protein sequence ID" value="ETR73361.1"/>
    <property type="molecule type" value="Genomic_DNA"/>
</dbReference>
<protein>
    <recommendedName>
        <fullName evidence="2">histidine kinase</fullName>
        <ecNumber evidence="2">2.7.13.3</ecNumber>
    </recommendedName>
</protein>
<dbReference type="CDD" id="cd00082">
    <property type="entry name" value="HisKA"/>
    <property type="match status" value="1"/>
</dbReference>
<comment type="catalytic activity">
    <reaction evidence="1">
        <text>ATP + protein L-histidine = ADP + protein N-phospho-L-histidine.</text>
        <dbReference type="EC" id="2.7.13.3"/>
    </reaction>
</comment>
<dbReference type="SUPFAM" id="SSF52172">
    <property type="entry name" value="CheY-like"/>
    <property type="match status" value="1"/>
</dbReference>
<dbReference type="GO" id="GO:0000155">
    <property type="term" value="F:phosphorelay sensor kinase activity"/>
    <property type="evidence" value="ECO:0007669"/>
    <property type="project" value="InterPro"/>
</dbReference>
<evidence type="ECO:0000256" key="3">
    <source>
        <dbReference type="ARBA" id="ARBA00022553"/>
    </source>
</evidence>
<dbReference type="Gene3D" id="1.10.287.130">
    <property type="match status" value="1"/>
</dbReference>
<gene>
    <name evidence="6" type="ORF">OMM_06982</name>
</gene>
<dbReference type="SMART" id="SM00448">
    <property type="entry name" value="REC"/>
    <property type="match status" value="1"/>
</dbReference>
<reference evidence="7" key="1">
    <citation type="submission" date="2012-11" db="EMBL/GenBank/DDBJ databases">
        <authorList>
            <person name="Lucero-Rivera Y.E."/>
            <person name="Tovar-Ramirez D."/>
        </authorList>
    </citation>
    <scope>NUCLEOTIDE SEQUENCE [LARGE SCALE GENOMIC DNA]</scope>
    <source>
        <strain evidence="7">Araruama</strain>
    </source>
</reference>